<sequence length="60" mass="7288">MRDNPEREPPLHIDPDELEFRRRVRDRILRRYGATCCNDAPDDALRAYYRFIQCRALVRP</sequence>
<dbReference type="AlphaFoldDB" id="A0A6M3LBY6"/>
<organism evidence="1">
    <name type="scientific">viral metagenome</name>
    <dbReference type="NCBI Taxonomy" id="1070528"/>
    <lineage>
        <taxon>unclassified sequences</taxon>
        <taxon>metagenomes</taxon>
        <taxon>organismal metagenomes</taxon>
    </lineage>
</organism>
<proteinExistence type="predicted"/>
<accession>A0A6M3LBY6</accession>
<reference evidence="1" key="1">
    <citation type="submission" date="2020-03" db="EMBL/GenBank/DDBJ databases">
        <title>The deep terrestrial virosphere.</title>
        <authorList>
            <person name="Holmfeldt K."/>
            <person name="Nilsson E."/>
            <person name="Simone D."/>
            <person name="Lopez-Fernandez M."/>
            <person name="Wu X."/>
            <person name="de Brujin I."/>
            <person name="Lundin D."/>
            <person name="Andersson A."/>
            <person name="Bertilsson S."/>
            <person name="Dopson M."/>
        </authorList>
    </citation>
    <scope>NUCLEOTIDE SEQUENCE</scope>
    <source>
        <strain evidence="1">MM415B03524</strain>
    </source>
</reference>
<dbReference type="EMBL" id="MT142945">
    <property type="protein sequence ID" value="QJA90884.1"/>
    <property type="molecule type" value="Genomic_DNA"/>
</dbReference>
<evidence type="ECO:0000313" key="1">
    <source>
        <dbReference type="EMBL" id="QJA90884.1"/>
    </source>
</evidence>
<gene>
    <name evidence="1" type="ORF">MM415B03524_0009</name>
</gene>
<name>A0A6M3LBY6_9ZZZZ</name>
<protein>
    <submittedName>
        <fullName evidence="1">Uncharacterized protein</fullName>
    </submittedName>
</protein>